<proteinExistence type="predicted"/>
<feature type="region of interest" description="Disordered" evidence="1">
    <location>
        <begin position="27"/>
        <end position="87"/>
    </location>
</feature>
<evidence type="ECO:0000256" key="1">
    <source>
        <dbReference type="SAM" id="MobiDB-lite"/>
    </source>
</evidence>
<protein>
    <recommendedName>
        <fullName evidence="4">Cytosolic protein</fullName>
    </recommendedName>
</protein>
<gene>
    <name evidence="2" type="ORF">NDM98_08210</name>
</gene>
<dbReference type="EMBL" id="JAMQJY010000001">
    <property type="protein sequence ID" value="MCM2675473.1"/>
    <property type="molecule type" value="Genomic_DNA"/>
</dbReference>
<reference evidence="2" key="1">
    <citation type="submission" date="2022-06" db="EMBL/GenBank/DDBJ databases">
        <title>Alkalicoccobacillus porphyridii sp. nov., isolated from a marine red alga, Porphyridium purpureum and reclassification of Shouchella plakortidis and Shouchella gibsonii as Alkalicoccobacillus plakortidis comb. nov. and Alkalicoccobacillus gibsonii comb. nov.</title>
        <authorList>
            <person name="Kim K.H."/>
            <person name="Lee J.K."/>
            <person name="Han D.M."/>
            <person name="Baek J.H."/>
            <person name="Jeon C.O."/>
        </authorList>
    </citation>
    <scope>NUCLEOTIDE SEQUENCE</scope>
    <source>
        <strain evidence="2">DSM 19153</strain>
    </source>
</reference>
<keyword evidence="3" id="KW-1185">Reference proteome</keyword>
<organism evidence="2 3">
    <name type="scientific">Alkalicoccobacillus plakortidis</name>
    <dbReference type="NCBI Taxonomy" id="444060"/>
    <lineage>
        <taxon>Bacteria</taxon>
        <taxon>Bacillati</taxon>
        <taxon>Bacillota</taxon>
        <taxon>Bacilli</taxon>
        <taxon>Bacillales</taxon>
        <taxon>Bacillaceae</taxon>
        <taxon>Alkalicoccobacillus</taxon>
    </lineage>
</organism>
<dbReference type="Proteomes" id="UP001203665">
    <property type="component" value="Unassembled WGS sequence"/>
</dbReference>
<feature type="compositionally biased region" description="Basic residues" evidence="1">
    <location>
        <begin position="70"/>
        <end position="79"/>
    </location>
</feature>
<evidence type="ECO:0000313" key="2">
    <source>
        <dbReference type="EMBL" id="MCM2675473.1"/>
    </source>
</evidence>
<evidence type="ECO:0008006" key="4">
    <source>
        <dbReference type="Google" id="ProtNLM"/>
    </source>
</evidence>
<accession>A0ABT0XHV3</accession>
<evidence type="ECO:0000313" key="3">
    <source>
        <dbReference type="Proteomes" id="UP001203665"/>
    </source>
</evidence>
<comment type="caution">
    <text evidence="2">The sequence shown here is derived from an EMBL/GenBank/DDBJ whole genome shotgun (WGS) entry which is preliminary data.</text>
</comment>
<name>A0ABT0XHV3_9BACI</name>
<dbReference type="RefSeq" id="WP_251606193.1">
    <property type="nucleotide sequence ID" value="NZ_JAMQJY010000001.1"/>
</dbReference>
<sequence>MTKKQNQAEYHDFKNVEAMHNYVIPEATPEGPYGSPYGENSPVEGKSTEWKPGQRTYSAFNYVNKDLHQHTPRKYPGHHPPHDSTSD</sequence>